<keyword evidence="6" id="KW-0029">Amino-acid transport</keyword>
<dbReference type="OrthoDB" id="9776369at2"/>
<keyword evidence="4" id="KW-0547">Nucleotide-binding</keyword>
<evidence type="ECO:0000256" key="2">
    <source>
        <dbReference type="ARBA" id="ARBA00022448"/>
    </source>
</evidence>
<dbReference type="InterPro" id="IPR003593">
    <property type="entry name" value="AAA+_ATPase"/>
</dbReference>
<gene>
    <name evidence="9" type="ORF">D3878_18340</name>
</gene>
<keyword evidence="10" id="KW-1185">Reference proteome</keyword>
<dbReference type="SMART" id="SM00382">
    <property type="entry name" value="AAA"/>
    <property type="match status" value="1"/>
</dbReference>
<protein>
    <submittedName>
        <fullName evidence="9">ABC transporter ATP-binding protein</fullName>
    </submittedName>
</protein>
<evidence type="ECO:0000256" key="5">
    <source>
        <dbReference type="ARBA" id="ARBA00022840"/>
    </source>
</evidence>
<dbReference type="EMBL" id="QYUQ01000002">
    <property type="protein sequence ID" value="RJG03305.1"/>
    <property type="molecule type" value="Genomic_DNA"/>
</dbReference>
<feature type="region of interest" description="Disordered" evidence="7">
    <location>
        <begin position="237"/>
        <end position="261"/>
    </location>
</feature>
<keyword evidence="3" id="KW-0472">Membrane</keyword>
<reference evidence="10" key="1">
    <citation type="submission" date="2018-09" db="EMBL/GenBank/DDBJ databases">
        <authorList>
            <person name="Zhu H."/>
        </authorList>
    </citation>
    <scope>NUCLEOTIDE SEQUENCE [LARGE SCALE GENOMIC DNA]</scope>
    <source>
        <strain evidence="10">K1S02-23</strain>
    </source>
</reference>
<dbReference type="CDD" id="cd03224">
    <property type="entry name" value="ABC_TM1139_LivF_branched"/>
    <property type="match status" value="1"/>
</dbReference>
<feature type="domain" description="ABC transporter" evidence="8">
    <location>
        <begin position="4"/>
        <end position="236"/>
    </location>
</feature>
<keyword evidence="3" id="KW-1003">Cell membrane</keyword>
<dbReference type="InterPro" id="IPR003439">
    <property type="entry name" value="ABC_transporter-like_ATP-bd"/>
</dbReference>
<dbReference type="GO" id="GO:0015658">
    <property type="term" value="F:branched-chain amino acid transmembrane transporter activity"/>
    <property type="evidence" value="ECO:0007669"/>
    <property type="project" value="TreeGrafter"/>
</dbReference>
<dbReference type="InterPro" id="IPR052156">
    <property type="entry name" value="BCAA_Transport_ATP-bd_LivF"/>
</dbReference>
<evidence type="ECO:0000256" key="1">
    <source>
        <dbReference type="ARBA" id="ARBA00005417"/>
    </source>
</evidence>
<dbReference type="GO" id="GO:0016887">
    <property type="term" value="F:ATP hydrolysis activity"/>
    <property type="evidence" value="ECO:0007669"/>
    <property type="project" value="InterPro"/>
</dbReference>
<dbReference type="InterPro" id="IPR017871">
    <property type="entry name" value="ABC_transporter-like_CS"/>
</dbReference>
<keyword evidence="2" id="KW-0813">Transport</keyword>
<dbReference type="AlphaFoldDB" id="A0A3A3G6N4"/>
<accession>A0A3A3G6N4</accession>
<evidence type="ECO:0000256" key="6">
    <source>
        <dbReference type="ARBA" id="ARBA00022970"/>
    </source>
</evidence>
<comment type="caution">
    <text evidence="9">The sequence shown here is derived from an EMBL/GenBank/DDBJ whole genome shotgun (WGS) entry which is preliminary data.</text>
</comment>
<keyword evidence="5 9" id="KW-0067">ATP-binding</keyword>
<evidence type="ECO:0000256" key="3">
    <source>
        <dbReference type="ARBA" id="ARBA00022475"/>
    </source>
</evidence>
<dbReference type="Proteomes" id="UP000266327">
    <property type="component" value="Unassembled WGS sequence"/>
</dbReference>
<dbReference type="GO" id="GO:0015807">
    <property type="term" value="P:L-amino acid transport"/>
    <property type="evidence" value="ECO:0007669"/>
    <property type="project" value="TreeGrafter"/>
</dbReference>
<proteinExistence type="inferred from homology"/>
<dbReference type="RefSeq" id="WP_119786800.1">
    <property type="nucleotide sequence ID" value="NZ_QYUQ01000002.1"/>
</dbReference>
<sequence>MSLLEVTHLSVDYGGVHALRDVSVKVPDKSVVSIIGANGAGKSTLLKTIVGLTRQSSGTVQLDGQDISRLKPHERLDRGIVLCPEGRRLFPDLTVNENIRIGAYRMRDSKKFRQRLEFLHDIFPRVAERGNQIASSLSGGEQQMVAIARALISQPRILMLDEPTLGLAPKLILEVAKLVQTINREGITVVMVEQNAKLALKISDYAFVLETGSVTLEGRSADLLLSDKVQNAYLGGEAEHKPASDRQGSKLQDAYVEGANA</sequence>
<evidence type="ECO:0000256" key="4">
    <source>
        <dbReference type="ARBA" id="ARBA00022741"/>
    </source>
</evidence>
<dbReference type="Pfam" id="PF00005">
    <property type="entry name" value="ABC_tran"/>
    <property type="match status" value="1"/>
</dbReference>
<dbReference type="GO" id="GO:0005524">
    <property type="term" value="F:ATP binding"/>
    <property type="evidence" value="ECO:0007669"/>
    <property type="project" value="UniProtKB-KW"/>
</dbReference>
<dbReference type="Gene3D" id="3.40.50.300">
    <property type="entry name" value="P-loop containing nucleotide triphosphate hydrolases"/>
    <property type="match status" value="1"/>
</dbReference>
<dbReference type="PROSITE" id="PS50893">
    <property type="entry name" value="ABC_TRANSPORTER_2"/>
    <property type="match status" value="1"/>
</dbReference>
<evidence type="ECO:0000256" key="7">
    <source>
        <dbReference type="SAM" id="MobiDB-lite"/>
    </source>
</evidence>
<dbReference type="PROSITE" id="PS00211">
    <property type="entry name" value="ABC_TRANSPORTER_1"/>
    <property type="match status" value="1"/>
</dbReference>
<feature type="compositionally biased region" description="Basic and acidic residues" evidence="7">
    <location>
        <begin position="237"/>
        <end position="248"/>
    </location>
</feature>
<comment type="similarity">
    <text evidence="1">Belongs to the ABC transporter superfamily.</text>
</comment>
<name>A0A3A3G6N4_9BURK</name>
<evidence type="ECO:0000259" key="8">
    <source>
        <dbReference type="PROSITE" id="PS50893"/>
    </source>
</evidence>
<dbReference type="PANTHER" id="PTHR43820">
    <property type="entry name" value="HIGH-AFFINITY BRANCHED-CHAIN AMINO ACID TRANSPORT ATP-BINDING PROTEIN LIVF"/>
    <property type="match status" value="1"/>
</dbReference>
<dbReference type="InterPro" id="IPR027417">
    <property type="entry name" value="P-loop_NTPase"/>
</dbReference>
<organism evidence="9 10">
    <name type="scientific">Noviherbaspirillum sedimenti</name>
    <dbReference type="NCBI Taxonomy" id="2320865"/>
    <lineage>
        <taxon>Bacteria</taxon>
        <taxon>Pseudomonadati</taxon>
        <taxon>Pseudomonadota</taxon>
        <taxon>Betaproteobacteria</taxon>
        <taxon>Burkholderiales</taxon>
        <taxon>Oxalobacteraceae</taxon>
        <taxon>Noviherbaspirillum</taxon>
    </lineage>
</organism>
<evidence type="ECO:0000313" key="10">
    <source>
        <dbReference type="Proteomes" id="UP000266327"/>
    </source>
</evidence>
<dbReference type="SUPFAM" id="SSF52540">
    <property type="entry name" value="P-loop containing nucleoside triphosphate hydrolases"/>
    <property type="match status" value="1"/>
</dbReference>
<dbReference type="PANTHER" id="PTHR43820:SF4">
    <property type="entry name" value="HIGH-AFFINITY BRANCHED-CHAIN AMINO ACID TRANSPORT ATP-BINDING PROTEIN LIVF"/>
    <property type="match status" value="1"/>
</dbReference>
<evidence type="ECO:0000313" key="9">
    <source>
        <dbReference type="EMBL" id="RJG03305.1"/>
    </source>
</evidence>